<name>A0ABR0DQF8_9LAMI</name>
<evidence type="ECO:0000256" key="1">
    <source>
        <dbReference type="ARBA" id="ARBA00004370"/>
    </source>
</evidence>
<evidence type="ECO:0000313" key="9">
    <source>
        <dbReference type="EMBL" id="KAK4491472.1"/>
    </source>
</evidence>
<keyword evidence="3 7" id="KW-0812">Transmembrane</keyword>
<protein>
    <recommendedName>
        <fullName evidence="8">Amino acid transporter transmembrane domain-containing protein</fullName>
    </recommendedName>
</protein>
<gene>
    <name evidence="9" type="ORF">RD792_002222</name>
</gene>
<proteinExistence type="predicted"/>
<keyword evidence="6 7" id="KW-0472">Membrane</keyword>
<keyword evidence="4" id="KW-0029">Amino-acid transport</keyword>
<dbReference type="PANTHER" id="PTHR48017">
    <property type="entry name" value="OS05G0424000 PROTEIN-RELATED"/>
    <property type="match status" value="1"/>
</dbReference>
<feature type="transmembrane region" description="Helical" evidence="7">
    <location>
        <begin position="410"/>
        <end position="430"/>
    </location>
</feature>
<comment type="subcellular location">
    <subcellularLocation>
        <location evidence="1">Membrane</location>
    </subcellularLocation>
</comment>
<evidence type="ECO:0000256" key="3">
    <source>
        <dbReference type="ARBA" id="ARBA00022692"/>
    </source>
</evidence>
<keyword evidence="5 7" id="KW-1133">Transmembrane helix</keyword>
<evidence type="ECO:0000313" key="10">
    <source>
        <dbReference type="Proteomes" id="UP001291926"/>
    </source>
</evidence>
<organism evidence="9 10">
    <name type="scientific">Penstemon davidsonii</name>
    <dbReference type="NCBI Taxonomy" id="160366"/>
    <lineage>
        <taxon>Eukaryota</taxon>
        <taxon>Viridiplantae</taxon>
        <taxon>Streptophyta</taxon>
        <taxon>Embryophyta</taxon>
        <taxon>Tracheophyta</taxon>
        <taxon>Spermatophyta</taxon>
        <taxon>Magnoliopsida</taxon>
        <taxon>eudicotyledons</taxon>
        <taxon>Gunneridae</taxon>
        <taxon>Pentapetalae</taxon>
        <taxon>asterids</taxon>
        <taxon>lamiids</taxon>
        <taxon>Lamiales</taxon>
        <taxon>Plantaginaceae</taxon>
        <taxon>Cheloneae</taxon>
        <taxon>Penstemon</taxon>
    </lineage>
</organism>
<evidence type="ECO:0000256" key="2">
    <source>
        <dbReference type="ARBA" id="ARBA00022448"/>
    </source>
</evidence>
<reference evidence="9 10" key="1">
    <citation type="journal article" date="2023" name="bioRxiv">
        <title>Genome report: Whole genome sequence and annotation of Penstemon davidsonii.</title>
        <authorList>
            <person name="Ostevik K.L."/>
            <person name="Alabady M."/>
            <person name="Zhang M."/>
            <person name="Rausher M.D."/>
        </authorList>
    </citation>
    <scope>NUCLEOTIDE SEQUENCE [LARGE SCALE GENOMIC DNA]</scope>
    <source>
        <strain evidence="9">DNT005</strain>
        <tissue evidence="9">Whole leaf</tissue>
    </source>
</reference>
<feature type="transmembrane region" description="Helical" evidence="7">
    <location>
        <begin position="364"/>
        <end position="389"/>
    </location>
</feature>
<comment type="caution">
    <text evidence="9">The sequence shown here is derived from an EMBL/GenBank/DDBJ whole genome shotgun (WGS) entry which is preliminary data.</text>
</comment>
<accession>A0ABR0DQF8</accession>
<evidence type="ECO:0000256" key="4">
    <source>
        <dbReference type="ARBA" id="ARBA00022970"/>
    </source>
</evidence>
<sequence length="504" mass="55841">MMMMADTLTNNVRLENSASSKVKPIAEIELQDTITSTAIDIIDPPPPPANENPQDAWLPITESRNGNTFTATCHLLCSGIGVQLLFLPMGFISLGWSWGIVWLTVAYSWQLYTIWLLVNLHESSVTVPDPQINNNNNGNIRYSRFLHLAMVAFGEKLGKLLAMFPTLYLSGGTCVMYIITGASTMERLYQLVNCENHVGCNAKAFMTAAEWFLVFICLAIFIALFFPNLNSLAPVTLIGSITALVYSTLLWLLSLTNSNRPVSAGAQTTVDAGGIRDVLNGIGFIALSFRGHNLVLEIQGTIPTNPKQPSRKPMWRGVIISYLVIAVCMYPLAIVGYWAYGNTKMNGGILTSFTEINQNKTSKYIIGTIHLIILINYLCAFQIFAMPTFDNFERLYTSKKNKPCPRWVRATIKVFIGGLTYFISVAVPFLPNLGALTGSIALPLTLVYPCFMWLMIKKPRRFSKMWCLNLVLGSLGTMLSVLLATAAMWSLIADGLHANFFNPR</sequence>
<dbReference type="Proteomes" id="UP001291926">
    <property type="component" value="Unassembled WGS sequence"/>
</dbReference>
<feature type="transmembrane region" description="Helical" evidence="7">
    <location>
        <begin position="84"/>
        <end position="109"/>
    </location>
</feature>
<dbReference type="InterPro" id="IPR013057">
    <property type="entry name" value="AA_transpt_TM"/>
</dbReference>
<keyword evidence="2" id="KW-0813">Transport</keyword>
<evidence type="ECO:0000256" key="5">
    <source>
        <dbReference type="ARBA" id="ARBA00022989"/>
    </source>
</evidence>
<evidence type="ECO:0000256" key="7">
    <source>
        <dbReference type="SAM" id="Phobius"/>
    </source>
</evidence>
<feature type="transmembrane region" description="Helical" evidence="7">
    <location>
        <begin position="232"/>
        <end position="253"/>
    </location>
</feature>
<feature type="transmembrane region" description="Helical" evidence="7">
    <location>
        <begin position="468"/>
        <end position="492"/>
    </location>
</feature>
<feature type="domain" description="Amino acid transporter transmembrane" evidence="8">
    <location>
        <begin position="65"/>
        <end position="492"/>
    </location>
</feature>
<feature type="transmembrane region" description="Helical" evidence="7">
    <location>
        <begin position="436"/>
        <end position="456"/>
    </location>
</feature>
<dbReference type="EMBL" id="JAYDYQ010001087">
    <property type="protein sequence ID" value="KAK4491472.1"/>
    <property type="molecule type" value="Genomic_DNA"/>
</dbReference>
<dbReference type="Pfam" id="PF01490">
    <property type="entry name" value="Aa_trans"/>
    <property type="match status" value="1"/>
</dbReference>
<keyword evidence="10" id="KW-1185">Reference proteome</keyword>
<feature type="transmembrane region" description="Helical" evidence="7">
    <location>
        <begin position="317"/>
        <end position="340"/>
    </location>
</feature>
<evidence type="ECO:0000259" key="8">
    <source>
        <dbReference type="Pfam" id="PF01490"/>
    </source>
</evidence>
<evidence type="ECO:0000256" key="6">
    <source>
        <dbReference type="ARBA" id="ARBA00023136"/>
    </source>
</evidence>
<feature type="transmembrane region" description="Helical" evidence="7">
    <location>
        <begin position="204"/>
        <end position="226"/>
    </location>
</feature>
<feature type="transmembrane region" description="Helical" evidence="7">
    <location>
        <begin position="160"/>
        <end position="183"/>
    </location>
</feature>